<dbReference type="PROSITE" id="PS00463">
    <property type="entry name" value="ZN2_CY6_FUNGAL_1"/>
    <property type="match status" value="1"/>
</dbReference>
<evidence type="ECO:0000313" key="3">
    <source>
        <dbReference type="EMBL" id="KAH6672706.1"/>
    </source>
</evidence>
<evidence type="ECO:0000259" key="2">
    <source>
        <dbReference type="PROSITE" id="PS50048"/>
    </source>
</evidence>
<dbReference type="SMART" id="SM00066">
    <property type="entry name" value="GAL4"/>
    <property type="match status" value="1"/>
</dbReference>
<organism evidence="3 4">
    <name type="scientific">Plectosphaerella plurivora</name>
    <dbReference type="NCBI Taxonomy" id="936078"/>
    <lineage>
        <taxon>Eukaryota</taxon>
        <taxon>Fungi</taxon>
        <taxon>Dikarya</taxon>
        <taxon>Ascomycota</taxon>
        <taxon>Pezizomycotina</taxon>
        <taxon>Sordariomycetes</taxon>
        <taxon>Hypocreomycetidae</taxon>
        <taxon>Glomerellales</taxon>
        <taxon>Plectosphaerellaceae</taxon>
        <taxon>Plectosphaerella</taxon>
    </lineage>
</organism>
<dbReference type="Proteomes" id="UP000770015">
    <property type="component" value="Unassembled WGS sequence"/>
</dbReference>
<dbReference type="Gene3D" id="4.10.240.10">
    <property type="entry name" value="Zn(2)-C6 fungal-type DNA-binding domain"/>
    <property type="match status" value="1"/>
</dbReference>
<dbReference type="GO" id="GO:0000981">
    <property type="term" value="F:DNA-binding transcription factor activity, RNA polymerase II-specific"/>
    <property type="evidence" value="ECO:0007669"/>
    <property type="project" value="InterPro"/>
</dbReference>
<dbReference type="AlphaFoldDB" id="A0A9P9A8F3"/>
<comment type="caution">
    <text evidence="3">The sequence shown here is derived from an EMBL/GenBank/DDBJ whole genome shotgun (WGS) entry which is preliminary data.</text>
</comment>
<dbReference type="GO" id="GO:0008270">
    <property type="term" value="F:zinc ion binding"/>
    <property type="evidence" value="ECO:0007669"/>
    <property type="project" value="InterPro"/>
</dbReference>
<dbReference type="InterPro" id="IPR036864">
    <property type="entry name" value="Zn2-C6_fun-type_DNA-bd_sf"/>
</dbReference>
<accession>A0A9P9A8F3</accession>
<keyword evidence="1" id="KW-0539">Nucleus</keyword>
<dbReference type="InterPro" id="IPR021858">
    <property type="entry name" value="Fun_TF"/>
</dbReference>
<dbReference type="InterPro" id="IPR001138">
    <property type="entry name" value="Zn2Cys6_DnaBD"/>
</dbReference>
<keyword evidence="4" id="KW-1185">Reference proteome</keyword>
<dbReference type="Pfam" id="PF11951">
    <property type="entry name" value="Fungal_trans_2"/>
    <property type="match status" value="1"/>
</dbReference>
<dbReference type="SUPFAM" id="SSF57701">
    <property type="entry name" value="Zn2/Cys6 DNA-binding domain"/>
    <property type="match status" value="1"/>
</dbReference>
<dbReference type="Pfam" id="PF00172">
    <property type="entry name" value="Zn_clus"/>
    <property type="match status" value="1"/>
</dbReference>
<dbReference type="PANTHER" id="PTHR47657">
    <property type="entry name" value="STEROL REGULATORY ELEMENT-BINDING PROTEIN ECM22"/>
    <property type="match status" value="1"/>
</dbReference>
<dbReference type="EMBL" id="JAGSXJ010000027">
    <property type="protein sequence ID" value="KAH6672706.1"/>
    <property type="molecule type" value="Genomic_DNA"/>
</dbReference>
<evidence type="ECO:0000256" key="1">
    <source>
        <dbReference type="ARBA" id="ARBA00023242"/>
    </source>
</evidence>
<sequence length="398" mass="44973">MAGTGATGVRKWHRKSRNGCKSCKSRKVKCDENHPSCHNCLQRGIRCDYLESDTSSTGSPPPAIQDSSLELELLHNYTISTAATLTKSPLIRDMWRVVVPQIGFGTRYILDGILALSALHMARSDARRREVLLAAAAEYLTASLREALPLISAVNAQNCSVLFLFSVITLYVSLAMPKRDDDMLVVGDNGVPQWLYLFRGIEPIVEVQQESVLSSPVSLIFMGTHASSEYWHSHEPGPHDGLDELEAGIQFRTSNDHEKQDVLMHAIHALRRSYTFLDHRDIGEEHKLRGMYQWLLEISDDYLALLRNLDREALCVFAFFCVLTRDFETFWWSEGWPAHLIKRVYLLLDDEYRLYIRWPIEQIGWVPPPMGMGMGVGIGMGMNMGMGMGMGMGQGYMQ</sequence>
<protein>
    <recommendedName>
        <fullName evidence="2">Zn(2)-C6 fungal-type domain-containing protein</fullName>
    </recommendedName>
</protein>
<dbReference type="InterPro" id="IPR052400">
    <property type="entry name" value="Zn2-C6_fungal_TF"/>
</dbReference>
<feature type="domain" description="Zn(2)-C6 fungal-type" evidence="2">
    <location>
        <begin position="19"/>
        <end position="49"/>
    </location>
</feature>
<dbReference type="PRINTS" id="PR00755">
    <property type="entry name" value="AFLATOXINBRP"/>
</dbReference>
<dbReference type="OrthoDB" id="416217at2759"/>
<evidence type="ECO:0000313" key="4">
    <source>
        <dbReference type="Proteomes" id="UP000770015"/>
    </source>
</evidence>
<proteinExistence type="predicted"/>
<dbReference type="PANTHER" id="PTHR47657:SF7">
    <property type="entry name" value="STEROL REGULATORY ELEMENT-BINDING PROTEIN ECM22"/>
    <property type="match status" value="1"/>
</dbReference>
<gene>
    <name evidence="3" type="ORF">F5X68DRAFT_174954</name>
</gene>
<reference evidence="3" key="1">
    <citation type="journal article" date="2021" name="Nat. Commun.">
        <title>Genetic determinants of endophytism in the Arabidopsis root mycobiome.</title>
        <authorList>
            <person name="Mesny F."/>
            <person name="Miyauchi S."/>
            <person name="Thiergart T."/>
            <person name="Pickel B."/>
            <person name="Atanasova L."/>
            <person name="Karlsson M."/>
            <person name="Huettel B."/>
            <person name="Barry K.W."/>
            <person name="Haridas S."/>
            <person name="Chen C."/>
            <person name="Bauer D."/>
            <person name="Andreopoulos W."/>
            <person name="Pangilinan J."/>
            <person name="LaButti K."/>
            <person name="Riley R."/>
            <person name="Lipzen A."/>
            <person name="Clum A."/>
            <person name="Drula E."/>
            <person name="Henrissat B."/>
            <person name="Kohler A."/>
            <person name="Grigoriev I.V."/>
            <person name="Martin F.M."/>
            <person name="Hacquard S."/>
        </authorList>
    </citation>
    <scope>NUCLEOTIDE SEQUENCE</scope>
    <source>
        <strain evidence="3">MPI-SDFR-AT-0117</strain>
    </source>
</reference>
<dbReference type="CDD" id="cd00067">
    <property type="entry name" value="GAL4"/>
    <property type="match status" value="1"/>
</dbReference>
<name>A0A9P9A8F3_9PEZI</name>
<dbReference type="PROSITE" id="PS50048">
    <property type="entry name" value="ZN2_CY6_FUNGAL_2"/>
    <property type="match status" value="1"/>
</dbReference>